<evidence type="ECO:0000256" key="1">
    <source>
        <dbReference type="ARBA" id="ARBA00004141"/>
    </source>
</evidence>
<feature type="transmembrane region" description="Helical" evidence="7">
    <location>
        <begin position="408"/>
        <end position="429"/>
    </location>
</feature>
<evidence type="ECO:0000313" key="10">
    <source>
        <dbReference type="RefSeq" id="XP_003739075.1"/>
    </source>
</evidence>
<dbReference type="Pfam" id="PF07690">
    <property type="entry name" value="MFS_1"/>
    <property type="match status" value="1"/>
</dbReference>
<dbReference type="InterPro" id="IPR036259">
    <property type="entry name" value="MFS_trans_sf"/>
</dbReference>
<dbReference type="GO" id="GO:0016020">
    <property type="term" value="C:membrane"/>
    <property type="evidence" value="ECO:0007669"/>
    <property type="project" value="UniProtKB-SubCell"/>
</dbReference>
<dbReference type="PANTHER" id="PTHR23506">
    <property type="entry name" value="GH10249P"/>
    <property type="match status" value="1"/>
</dbReference>
<dbReference type="GO" id="GO:0022857">
    <property type="term" value="F:transmembrane transporter activity"/>
    <property type="evidence" value="ECO:0007669"/>
    <property type="project" value="InterPro"/>
</dbReference>
<feature type="transmembrane region" description="Helical" evidence="7">
    <location>
        <begin position="32"/>
        <end position="49"/>
    </location>
</feature>
<proteinExistence type="predicted"/>
<dbReference type="KEGG" id="goe:100906537"/>
<sequence length="455" mass="49006">MTAVTTAPKSADSAAIEGSSGSPKGFSWKRGGLVMIFLCLSVLLQGATYSHITSFFNVYALEVKGISSAAYGIIMGSYCFVVVFVTPLTAKLVSLKYFRDKTLLFIAWIIDSSFCLLMSLVYKLGRGNPFFLGSLTLRIFEACGCAMGCMMVYVIVGLELNEINHIVIPILETIYGVSVVVGPAVSGILFDVGGFPLPFWFMGGTLMALTMLGLSFFPEPRKLSPEDPAPDSVSIWTAWEFPVIVNVLCAMNAFVLISFNESTLALQLNIKFGMSATESGMLFLFAGGTYALSSLVFGFVSKRILDPRYFVLIGQIISLVALTLQGPLIPVRQSKEILILAQILLGIGSGPCYVCSYIQSLRYLSKGKESKELYAALTAIFTPATSVGCTIGPLMAGFILDYYSYETVVAVNVSLTVAVAILLFCTICMGTKTFKETDQANSADRASVSSAVVKL</sequence>
<dbReference type="InterPro" id="IPR050930">
    <property type="entry name" value="MFS_Vesicular_Transporter"/>
</dbReference>
<evidence type="ECO:0000313" key="9">
    <source>
        <dbReference type="Proteomes" id="UP000694867"/>
    </source>
</evidence>
<name>A0AAJ6VW37_9ACAR</name>
<dbReference type="PANTHER" id="PTHR23506:SF26">
    <property type="entry name" value="MFS-TYPE TRANSPORTER SLC18B1"/>
    <property type="match status" value="1"/>
</dbReference>
<dbReference type="Proteomes" id="UP000694867">
    <property type="component" value="Unplaced"/>
</dbReference>
<feature type="transmembrane region" description="Helical" evidence="7">
    <location>
        <begin position="102"/>
        <end position="124"/>
    </location>
</feature>
<dbReference type="AlphaFoldDB" id="A0AAJ6VW37"/>
<feature type="transmembrane region" description="Helical" evidence="7">
    <location>
        <begin position="279"/>
        <end position="300"/>
    </location>
</feature>
<accession>A0AAJ6VW37</accession>
<feature type="transmembrane region" description="Helical" evidence="7">
    <location>
        <begin position="69"/>
        <end position="90"/>
    </location>
</feature>
<feature type="transmembrane region" description="Helical" evidence="7">
    <location>
        <begin position="197"/>
        <end position="217"/>
    </location>
</feature>
<feature type="region of interest" description="Disordered" evidence="6">
    <location>
        <begin position="1"/>
        <end position="22"/>
    </location>
</feature>
<keyword evidence="9" id="KW-1185">Reference proteome</keyword>
<feature type="transmembrane region" description="Helical" evidence="7">
    <location>
        <begin position="130"/>
        <end position="154"/>
    </location>
</feature>
<reference evidence="10" key="1">
    <citation type="submission" date="2025-08" db="UniProtKB">
        <authorList>
            <consortium name="RefSeq"/>
        </authorList>
    </citation>
    <scope>IDENTIFICATION</scope>
</reference>
<dbReference type="SUPFAM" id="SSF103473">
    <property type="entry name" value="MFS general substrate transporter"/>
    <property type="match status" value="1"/>
</dbReference>
<feature type="transmembrane region" description="Helical" evidence="7">
    <location>
        <begin position="309"/>
        <end position="331"/>
    </location>
</feature>
<evidence type="ECO:0000256" key="5">
    <source>
        <dbReference type="ARBA" id="ARBA00023136"/>
    </source>
</evidence>
<feature type="transmembrane region" description="Helical" evidence="7">
    <location>
        <begin position="166"/>
        <end position="185"/>
    </location>
</feature>
<dbReference type="InterPro" id="IPR011701">
    <property type="entry name" value="MFS"/>
</dbReference>
<evidence type="ECO:0000256" key="2">
    <source>
        <dbReference type="ARBA" id="ARBA00022448"/>
    </source>
</evidence>
<gene>
    <name evidence="10" type="primary">LOC100906537</name>
</gene>
<dbReference type="Gene3D" id="1.20.1250.20">
    <property type="entry name" value="MFS general substrate transporter like domains"/>
    <property type="match status" value="2"/>
</dbReference>
<keyword evidence="4 7" id="KW-1133">Transmembrane helix</keyword>
<evidence type="ECO:0000256" key="7">
    <source>
        <dbReference type="SAM" id="Phobius"/>
    </source>
</evidence>
<keyword evidence="5 7" id="KW-0472">Membrane</keyword>
<evidence type="ECO:0000256" key="3">
    <source>
        <dbReference type="ARBA" id="ARBA00022692"/>
    </source>
</evidence>
<protein>
    <submittedName>
        <fullName evidence="10">MFS-type transporter SLC18B1-like</fullName>
    </submittedName>
</protein>
<dbReference type="RefSeq" id="XP_003739075.1">
    <property type="nucleotide sequence ID" value="XM_003739027.1"/>
</dbReference>
<evidence type="ECO:0000256" key="4">
    <source>
        <dbReference type="ARBA" id="ARBA00022989"/>
    </source>
</evidence>
<dbReference type="PROSITE" id="PS50850">
    <property type="entry name" value="MFS"/>
    <property type="match status" value="1"/>
</dbReference>
<feature type="transmembrane region" description="Helical" evidence="7">
    <location>
        <begin position="238"/>
        <end position="259"/>
    </location>
</feature>
<keyword evidence="3 7" id="KW-0812">Transmembrane</keyword>
<feature type="domain" description="Major facilitator superfamily (MFS) profile" evidence="8">
    <location>
        <begin position="238"/>
        <end position="455"/>
    </location>
</feature>
<keyword evidence="2" id="KW-0813">Transport</keyword>
<dbReference type="GeneID" id="100906537"/>
<organism evidence="9 10">
    <name type="scientific">Galendromus occidentalis</name>
    <name type="common">western predatory mite</name>
    <dbReference type="NCBI Taxonomy" id="34638"/>
    <lineage>
        <taxon>Eukaryota</taxon>
        <taxon>Metazoa</taxon>
        <taxon>Ecdysozoa</taxon>
        <taxon>Arthropoda</taxon>
        <taxon>Chelicerata</taxon>
        <taxon>Arachnida</taxon>
        <taxon>Acari</taxon>
        <taxon>Parasitiformes</taxon>
        <taxon>Mesostigmata</taxon>
        <taxon>Gamasina</taxon>
        <taxon>Phytoseioidea</taxon>
        <taxon>Phytoseiidae</taxon>
        <taxon>Typhlodrominae</taxon>
        <taxon>Galendromus</taxon>
    </lineage>
</organism>
<evidence type="ECO:0000256" key="6">
    <source>
        <dbReference type="SAM" id="MobiDB-lite"/>
    </source>
</evidence>
<feature type="transmembrane region" description="Helical" evidence="7">
    <location>
        <begin position="337"/>
        <end position="361"/>
    </location>
</feature>
<evidence type="ECO:0000259" key="8">
    <source>
        <dbReference type="PROSITE" id="PS50850"/>
    </source>
</evidence>
<comment type="subcellular location">
    <subcellularLocation>
        <location evidence="1">Membrane</location>
        <topology evidence="1">Multi-pass membrane protein</topology>
    </subcellularLocation>
</comment>
<dbReference type="InterPro" id="IPR020846">
    <property type="entry name" value="MFS_dom"/>
</dbReference>
<feature type="transmembrane region" description="Helical" evidence="7">
    <location>
        <begin position="373"/>
        <end position="396"/>
    </location>
</feature>